<proteinExistence type="predicted"/>
<evidence type="ECO:0000259" key="2">
    <source>
        <dbReference type="Pfam" id="PF20094"/>
    </source>
</evidence>
<dbReference type="EMBL" id="CP030041">
    <property type="protein sequence ID" value="AWW31610.1"/>
    <property type="molecule type" value="Genomic_DNA"/>
</dbReference>
<evidence type="ECO:0000313" key="3">
    <source>
        <dbReference type="EMBL" id="AWW31610.1"/>
    </source>
</evidence>
<gene>
    <name evidence="3" type="ORF">DN752_16590</name>
</gene>
<dbReference type="Pfam" id="PF20094">
    <property type="entry name" value="GWxTD_dom"/>
    <property type="match status" value="1"/>
</dbReference>
<protein>
    <submittedName>
        <fullName evidence="3">GWxTD domain-containing protein</fullName>
    </submittedName>
</protein>
<evidence type="ECO:0000256" key="1">
    <source>
        <dbReference type="SAM" id="SignalP"/>
    </source>
</evidence>
<dbReference type="OrthoDB" id="9814412at2"/>
<dbReference type="RefSeq" id="WP_112784985.1">
    <property type="nucleotide sequence ID" value="NZ_CP030041.1"/>
</dbReference>
<accession>A0A2Z4ILL1</accession>
<dbReference type="KEGG" id="est:DN752_16590"/>
<name>A0A2Z4ILL1_9BACT</name>
<feature type="domain" description="GWxTD" evidence="2">
    <location>
        <begin position="239"/>
        <end position="410"/>
    </location>
</feature>
<feature type="chain" id="PRO_5016285137" evidence="1">
    <location>
        <begin position="29"/>
        <end position="415"/>
    </location>
</feature>
<dbReference type="InterPro" id="IPR030959">
    <property type="entry name" value="GWxTD_dom"/>
</dbReference>
<reference evidence="3 4" key="1">
    <citation type="submission" date="2018-06" db="EMBL/GenBank/DDBJ databases">
        <title>Echinicola strongylocentroti sp. nov., isolated from a sea urchin Strongylocentrotus intermedius.</title>
        <authorList>
            <person name="Bae S.S."/>
        </authorList>
    </citation>
    <scope>NUCLEOTIDE SEQUENCE [LARGE SCALE GENOMIC DNA]</scope>
    <source>
        <strain evidence="3 4">MEBiC08714</strain>
    </source>
</reference>
<sequence>MMTTTKTIKLTVLCCTLLYWFSAGNVHGQSNLKNINQNLRYSRYSRISPKIIPIKTGERDFLLQMPVEKIEENPNFDDYAFSYVVVKDFNEEINEKNIVPLTKSDLKKDTDRHFYFEKAISVPNDQKEAYAVIICKDTRQGDQYIYHTDLISPFITDLPSFGAYYANDIPFDQTYINKGEALLFKSDKSMNLYNYFYPRDFEIPLPPMETRPAPVAKDIEVINNGEFLVNVPQPFDEQGYYFVQTDTTKQTGFMVKTTSDAYPRVSTYDEMIDKLVYISTRNEHEALRAAEDKKKALDKYWLELTHDTEKAQGIIREYFRQIEFANILFTDFKEGWKTDRGMIYTVMGPPVSVFFDVDKEIWIYDKIGSKSKISFTFARIRNIFTPNYYKLNRSRSYQPEWFQSITLWRSGKMAF</sequence>
<keyword evidence="4" id="KW-1185">Reference proteome</keyword>
<feature type="signal peptide" evidence="1">
    <location>
        <begin position="1"/>
        <end position="28"/>
    </location>
</feature>
<keyword evidence="1" id="KW-0732">Signal</keyword>
<dbReference type="AlphaFoldDB" id="A0A2Z4ILL1"/>
<organism evidence="3 4">
    <name type="scientific">Echinicola strongylocentroti</name>
    <dbReference type="NCBI Taxonomy" id="1795355"/>
    <lineage>
        <taxon>Bacteria</taxon>
        <taxon>Pseudomonadati</taxon>
        <taxon>Bacteroidota</taxon>
        <taxon>Cytophagia</taxon>
        <taxon>Cytophagales</taxon>
        <taxon>Cyclobacteriaceae</taxon>
        <taxon>Echinicola</taxon>
    </lineage>
</organism>
<evidence type="ECO:0000313" key="4">
    <source>
        <dbReference type="Proteomes" id="UP000248688"/>
    </source>
</evidence>
<dbReference type="NCBIfam" id="TIGR04514">
    <property type="entry name" value="GWxTD_dom"/>
    <property type="match status" value="1"/>
</dbReference>
<dbReference type="Proteomes" id="UP000248688">
    <property type="component" value="Chromosome"/>
</dbReference>